<keyword evidence="13" id="KW-1185">Reference proteome</keyword>
<dbReference type="InterPro" id="IPR001752">
    <property type="entry name" value="Kinesin_motor_dom"/>
</dbReference>
<dbReference type="Gene3D" id="3.40.850.10">
    <property type="entry name" value="Kinesin motor domain"/>
    <property type="match status" value="1"/>
</dbReference>
<gene>
    <name evidence="12" type="ORF">BOKJ2_LOCUS13746</name>
</gene>
<comment type="similarity">
    <text evidence="7 8">Belongs to the TRAFAC class myosin-kinesin ATPase superfamily. Kinesin family.</text>
</comment>
<protein>
    <recommendedName>
        <fullName evidence="8">Kinesin-like protein</fullName>
    </recommendedName>
</protein>
<organism evidence="12 13">
    <name type="scientific">Bursaphelenchus okinawaensis</name>
    <dbReference type="NCBI Taxonomy" id="465554"/>
    <lineage>
        <taxon>Eukaryota</taxon>
        <taxon>Metazoa</taxon>
        <taxon>Ecdysozoa</taxon>
        <taxon>Nematoda</taxon>
        <taxon>Chromadorea</taxon>
        <taxon>Rhabditida</taxon>
        <taxon>Tylenchina</taxon>
        <taxon>Tylenchomorpha</taxon>
        <taxon>Aphelenchoidea</taxon>
        <taxon>Aphelenchoididae</taxon>
        <taxon>Bursaphelenchus</taxon>
    </lineage>
</organism>
<dbReference type="InterPro" id="IPR027640">
    <property type="entry name" value="Kinesin-like_fam"/>
</dbReference>
<proteinExistence type="inferred from homology"/>
<feature type="coiled-coil region" evidence="9">
    <location>
        <begin position="571"/>
        <end position="682"/>
    </location>
</feature>
<dbReference type="Pfam" id="PF00225">
    <property type="entry name" value="Kinesin"/>
    <property type="match status" value="1"/>
</dbReference>
<dbReference type="OrthoDB" id="3176171at2759"/>
<dbReference type="EMBL" id="CAJFDH010000006">
    <property type="protein sequence ID" value="CAD5229687.1"/>
    <property type="molecule type" value="Genomic_DNA"/>
</dbReference>
<dbReference type="PANTHER" id="PTHR47968">
    <property type="entry name" value="CENTROMERE PROTEIN E"/>
    <property type="match status" value="1"/>
</dbReference>
<keyword evidence="5 7" id="KW-0505">Motor protein</keyword>
<dbReference type="InterPro" id="IPR036961">
    <property type="entry name" value="Kinesin_motor_dom_sf"/>
</dbReference>
<dbReference type="GO" id="GO:0007018">
    <property type="term" value="P:microtubule-based movement"/>
    <property type="evidence" value="ECO:0007669"/>
    <property type="project" value="InterPro"/>
</dbReference>
<keyword evidence="6" id="KW-0963">Cytoplasm</keyword>
<dbReference type="SMART" id="SM00129">
    <property type="entry name" value="KISc"/>
    <property type="match status" value="1"/>
</dbReference>
<evidence type="ECO:0000256" key="10">
    <source>
        <dbReference type="SAM" id="MobiDB-lite"/>
    </source>
</evidence>
<evidence type="ECO:0000256" key="1">
    <source>
        <dbReference type="ARBA" id="ARBA00004245"/>
    </source>
</evidence>
<dbReference type="CDD" id="cd00106">
    <property type="entry name" value="KISc"/>
    <property type="match status" value="1"/>
</dbReference>
<evidence type="ECO:0000256" key="8">
    <source>
        <dbReference type="RuleBase" id="RU000394"/>
    </source>
</evidence>
<keyword evidence="4 9" id="KW-0175">Coiled coil</keyword>
<evidence type="ECO:0000256" key="4">
    <source>
        <dbReference type="ARBA" id="ARBA00023054"/>
    </source>
</evidence>
<evidence type="ECO:0000256" key="3">
    <source>
        <dbReference type="ARBA" id="ARBA00022840"/>
    </source>
</evidence>
<feature type="compositionally biased region" description="Acidic residues" evidence="10">
    <location>
        <begin position="520"/>
        <end position="534"/>
    </location>
</feature>
<dbReference type="PRINTS" id="PR00380">
    <property type="entry name" value="KINESINHEAVY"/>
</dbReference>
<comment type="caution">
    <text evidence="12">The sequence shown here is derived from an EMBL/GenBank/DDBJ whole genome shotgun (WGS) entry which is preliminary data.</text>
</comment>
<dbReference type="GO" id="GO:0008017">
    <property type="term" value="F:microtubule binding"/>
    <property type="evidence" value="ECO:0007669"/>
    <property type="project" value="InterPro"/>
</dbReference>
<dbReference type="SUPFAM" id="SSF52540">
    <property type="entry name" value="P-loop containing nucleoside triphosphate hydrolases"/>
    <property type="match status" value="1"/>
</dbReference>
<accession>A0A811LN41</accession>
<feature type="binding site" evidence="7">
    <location>
        <begin position="78"/>
        <end position="85"/>
    </location>
    <ligand>
        <name>ATP</name>
        <dbReference type="ChEBI" id="CHEBI:30616"/>
    </ligand>
</feature>
<feature type="region of interest" description="Disordered" evidence="10">
    <location>
        <begin position="519"/>
        <end position="541"/>
    </location>
</feature>
<comment type="subcellular location">
    <subcellularLocation>
        <location evidence="1">Cytoplasm</location>
        <location evidence="1">Cytoskeleton</location>
    </subcellularLocation>
</comment>
<keyword evidence="3 7" id="KW-0067">ATP-binding</keyword>
<dbReference type="InterPro" id="IPR019821">
    <property type="entry name" value="Kinesin_motor_CS"/>
</dbReference>
<dbReference type="GO" id="GO:0005874">
    <property type="term" value="C:microtubule"/>
    <property type="evidence" value="ECO:0007669"/>
    <property type="project" value="UniProtKB-KW"/>
</dbReference>
<evidence type="ECO:0000256" key="9">
    <source>
        <dbReference type="SAM" id="Coils"/>
    </source>
</evidence>
<name>A0A811LN41_9BILA</name>
<dbReference type="PROSITE" id="PS50067">
    <property type="entry name" value="KINESIN_MOTOR_2"/>
    <property type="match status" value="1"/>
</dbReference>
<dbReference type="AlphaFoldDB" id="A0A811LN41"/>
<dbReference type="GO" id="GO:0005524">
    <property type="term" value="F:ATP binding"/>
    <property type="evidence" value="ECO:0007669"/>
    <property type="project" value="UniProtKB-UniRule"/>
</dbReference>
<feature type="coiled-coil region" evidence="9">
    <location>
        <begin position="356"/>
        <end position="478"/>
    </location>
</feature>
<evidence type="ECO:0000256" key="7">
    <source>
        <dbReference type="PROSITE-ProRule" id="PRU00283"/>
    </source>
</evidence>
<keyword evidence="2 7" id="KW-0547">Nucleotide-binding</keyword>
<evidence type="ECO:0000313" key="12">
    <source>
        <dbReference type="EMBL" id="CAD5229687.1"/>
    </source>
</evidence>
<dbReference type="PROSITE" id="PS00411">
    <property type="entry name" value="KINESIN_MOTOR_1"/>
    <property type="match status" value="1"/>
</dbReference>
<feature type="domain" description="Kinesin motor" evidence="11">
    <location>
        <begin position="5"/>
        <end position="326"/>
    </location>
</feature>
<evidence type="ECO:0000313" key="13">
    <source>
        <dbReference type="Proteomes" id="UP000614601"/>
    </source>
</evidence>
<keyword evidence="8" id="KW-0493">Microtubule</keyword>
<evidence type="ECO:0000259" key="11">
    <source>
        <dbReference type="PROSITE" id="PS50067"/>
    </source>
</evidence>
<dbReference type="Proteomes" id="UP000783686">
    <property type="component" value="Unassembled WGS sequence"/>
</dbReference>
<reference evidence="12" key="1">
    <citation type="submission" date="2020-09" db="EMBL/GenBank/DDBJ databases">
        <authorList>
            <person name="Kikuchi T."/>
        </authorList>
    </citation>
    <scope>NUCLEOTIDE SEQUENCE</scope>
    <source>
        <strain evidence="12">SH1</strain>
    </source>
</reference>
<evidence type="ECO:0000256" key="5">
    <source>
        <dbReference type="ARBA" id="ARBA00023175"/>
    </source>
</evidence>
<dbReference type="InterPro" id="IPR027417">
    <property type="entry name" value="P-loop_NTPase"/>
</dbReference>
<dbReference type="EMBL" id="CAJFCW020000006">
    <property type="protein sequence ID" value="CAG9127188.1"/>
    <property type="molecule type" value="Genomic_DNA"/>
</dbReference>
<dbReference type="PANTHER" id="PTHR47968:SF75">
    <property type="entry name" value="CENTROMERE-ASSOCIATED PROTEIN E"/>
    <property type="match status" value="1"/>
</dbReference>
<sequence>MEDQTIKVYARVKPGTDGNTVVKVASDQTITIGRERRSYSFDKAFKPQCSQAEIFDAVGKNIVNGVFDGFNGTIFAYGQTGSGKTYTMNGPDVENPVTKGLIPRCLEYLFGSLEQMEKQDRDSFTYEVMCSFVELYNETIFDLLDTTGTQPRIRVGINKAVTLEGACSYIASNVDQVIYTIRKGCDNRHVAETKMNRESSRSHSIFIISVQMKREVDGIINMKTAQLNLVDLAGSERQKHSQADGERLKEASHINKSLSTLARVIRTLSSQPTQHIPYRDSVLTHLLSDSLGGNSRTAFVLTMHQGDMYVDTTVSTALFGKTLKLITNNAHANEDIICEKWKMEMAQQMQLQKSKIQQLQLALDSRTEENVELKKTIEELKTNKEEADQNEYKEKLNVCQLKFEELAEEYQEFKKMHQAKMEELVSVDRYHSVRRKCIQLQAKVDELNGSLNDALTRVKDLEDQVEEFNQKENGILNMTEYMSEESRKKRFRRMTIFDVTERNHALQNRCKQLAETSMTFDDDTELMSDNEEEKPDNTRKGRPEVLYTCSAVPKAQHIKVEEFKQPNVVSMADLEKAVKKAKEEAEAEYKEALASSLGMYEEKVKLFEKTQASYINKIHKLKEEFTELRRERDDLYVQATEKLGHQNSKQKISYLNKLREQNVELTNENTDLKEKVYQLEQKLKP</sequence>
<dbReference type="Proteomes" id="UP000614601">
    <property type="component" value="Unassembled WGS sequence"/>
</dbReference>
<evidence type="ECO:0000256" key="6">
    <source>
        <dbReference type="ARBA" id="ARBA00023212"/>
    </source>
</evidence>
<dbReference type="GO" id="GO:0003777">
    <property type="term" value="F:microtubule motor activity"/>
    <property type="evidence" value="ECO:0007669"/>
    <property type="project" value="InterPro"/>
</dbReference>
<evidence type="ECO:0000256" key="2">
    <source>
        <dbReference type="ARBA" id="ARBA00022741"/>
    </source>
</evidence>
<keyword evidence="6" id="KW-0206">Cytoskeleton</keyword>